<dbReference type="InterPro" id="IPR036188">
    <property type="entry name" value="FAD/NAD-bd_sf"/>
</dbReference>
<dbReference type="Gene3D" id="3.50.50.60">
    <property type="entry name" value="FAD/NAD(P)-binding domain"/>
    <property type="match status" value="1"/>
</dbReference>
<dbReference type="Proteomes" id="UP000746751">
    <property type="component" value="Unassembled WGS sequence"/>
</dbReference>
<proteinExistence type="predicted"/>
<organism evidence="3 4">
    <name type="scientific">Collinsella ihumii</name>
    <dbReference type="NCBI Taxonomy" id="1720204"/>
    <lineage>
        <taxon>Bacteria</taxon>
        <taxon>Bacillati</taxon>
        <taxon>Actinomycetota</taxon>
        <taxon>Coriobacteriia</taxon>
        <taxon>Coriobacteriales</taxon>
        <taxon>Coriobacteriaceae</taxon>
        <taxon>Collinsella</taxon>
    </lineage>
</organism>
<feature type="domain" description="BFD-like [2Fe-2S]-binding" evidence="2">
    <location>
        <begin position="406"/>
        <end position="460"/>
    </location>
</feature>
<dbReference type="PANTHER" id="PTHR42720">
    <property type="entry name" value="GLYCEROL-3-PHOSPHATE DEHYDROGENASE"/>
    <property type="match status" value="1"/>
</dbReference>
<sequence>MEQWDVIVIGAGVVGSAVARELARYQLRVAVLEKELDVACGNSSRNTGMLHAGFTYKPGTLKAECAVEGNKEFDQVAAELGVPFRRTGKLVVGFTDHDMENILKFKAIGEQNGVEGMRIIDKAEIESIEPHAGGEFAMYVPSSGILDPMAYTIALADNAAQNGVKFFFDRKVTAIDRYIANNCYLVYTPQQTFRTKWVINCAGAYASQISEMLGYPNYPVRGFKGEYFVLDKKAGQFLKIPVYPAPNDRGGFSTHATPTVDGNILVGPDSYVTEDWEDYKCTKDHLDGLIRDGSKMFKQMRREYFIRNFAGIRWKRVDEEGNVLDFKLESDQQHNPNTVNLVGIESPGVTCALPLARRAVARLVEVEKPSVNEHFDPHRPAPKRFYDMTHEEQAAAIAEDPEYGEIVCRCETVTRAEIRRAINNPLGVHTVTGIKNRTRATMGRCQGGYCETRITEMIEEELGIKPTDVRYNHAGSYMFTGPVRSGKTDDSASEGSVSA</sequence>
<evidence type="ECO:0000313" key="3">
    <source>
        <dbReference type="EMBL" id="HJG32018.1"/>
    </source>
</evidence>
<dbReference type="Gene3D" id="3.30.9.10">
    <property type="entry name" value="D-Amino Acid Oxidase, subunit A, domain 2"/>
    <property type="match status" value="1"/>
</dbReference>
<dbReference type="InterPro" id="IPR041854">
    <property type="entry name" value="BFD-like_2Fe2S-bd_dom_sf"/>
</dbReference>
<evidence type="ECO:0000313" key="4">
    <source>
        <dbReference type="Proteomes" id="UP000746751"/>
    </source>
</evidence>
<dbReference type="InterPro" id="IPR052745">
    <property type="entry name" value="G3P_Oxidase/Oxidoreductase"/>
</dbReference>
<dbReference type="AlphaFoldDB" id="A0A921ITY1"/>
<dbReference type="InterPro" id="IPR007419">
    <property type="entry name" value="BFD-like_2Fe2S-bd_dom"/>
</dbReference>
<feature type="domain" description="FAD dependent oxidoreductase" evidence="1">
    <location>
        <begin position="5"/>
        <end position="360"/>
    </location>
</feature>
<dbReference type="CDD" id="cd19946">
    <property type="entry name" value="GlpA-like_Fer2_BFD-like"/>
    <property type="match status" value="1"/>
</dbReference>
<protein>
    <submittedName>
        <fullName evidence="3">NAD(P)/FAD-dependent oxidoreductase</fullName>
    </submittedName>
</protein>
<gene>
    <name evidence="3" type="ORF">K8U80_11605</name>
</gene>
<dbReference type="Pfam" id="PF01266">
    <property type="entry name" value="DAO"/>
    <property type="match status" value="1"/>
</dbReference>
<dbReference type="Pfam" id="PF04324">
    <property type="entry name" value="Fer2_BFD"/>
    <property type="match status" value="1"/>
</dbReference>
<evidence type="ECO:0000259" key="2">
    <source>
        <dbReference type="Pfam" id="PF04324"/>
    </source>
</evidence>
<reference evidence="3" key="2">
    <citation type="submission" date="2021-09" db="EMBL/GenBank/DDBJ databases">
        <authorList>
            <person name="Gilroy R."/>
        </authorList>
    </citation>
    <scope>NUCLEOTIDE SEQUENCE</scope>
    <source>
        <strain evidence="3">ChiGjej2B2-7701</strain>
    </source>
</reference>
<reference evidence="3" key="1">
    <citation type="journal article" date="2021" name="PeerJ">
        <title>Extensive microbial diversity within the chicken gut microbiome revealed by metagenomics and culture.</title>
        <authorList>
            <person name="Gilroy R."/>
            <person name="Ravi A."/>
            <person name="Getino M."/>
            <person name="Pursley I."/>
            <person name="Horton D.L."/>
            <person name="Alikhan N.F."/>
            <person name="Baker D."/>
            <person name="Gharbi K."/>
            <person name="Hall N."/>
            <person name="Watson M."/>
            <person name="Adriaenssens E.M."/>
            <person name="Foster-Nyarko E."/>
            <person name="Jarju S."/>
            <person name="Secka A."/>
            <person name="Antonio M."/>
            <person name="Oren A."/>
            <person name="Chaudhuri R.R."/>
            <person name="La Ragione R."/>
            <person name="Hildebrand F."/>
            <person name="Pallen M.J."/>
        </authorList>
    </citation>
    <scope>NUCLEOTIDE SEQUENCE</scope>
    <source>
        <strain evidence="3">ChiGjej2B2-7701</strain>
    </source>
</reference>
<name>A0A921ITY1_9ACTN</name>
<accession>A0A921ITY1</accession>
<comment type="caution">
    <text evidence="3">The sequence shown here is derived from an EMBL/GenBank/DDBJ whole genome shotgun (WGS) entry which is preliminary data.</text>
</comment>
<dbReference type="InterPro" id="IPR006076">
    <property type="entry name" value="FAD-dep_OxRdtase"/>
</dbReference>
<dbReference type="Gene3D" id="1.10.10.1100">
    <property type="entry name" value="BFD-like [2Fe-2S]-binding domain"/>
    <property type="match status" value="1"/>
</dbReference>
<dbReference type="SUPFAM" id="SSF51905">
    <property type="entry name" value="FAD/NAD(P)-binding domain"/>
    <property type="match status" value="1"/>
</dbReference>
<evidence type="ECO:0000259" key="1">
    <source>
        <dbReference type="Pfam" id="PF01266"/>
    </source>
</evidence>
<dbReference type="PANTHER" id="PTHR42720:SF1">
    <property type="entry name" value="GLYCEROL 3-PHOSPHATE OXIDASE"/>
    <property type="match status" value="1"/>
</dbReference>
<dbReference type="EMBL" id="DYVF01000071">
    <property type="protein sequence ID" value="HJG32018.1"/>
    <property type="molecule type" value="Genomic_DNA"/>
</dbReference>